<name>A0A3P1CUV8_9BACT</name>
<dbReference type="RefSeq" id="WP_124903018.1">
    <property type="nucleotide sequence ID" value="NZ_RQJP01000001.1"/>
</dbReference>
<gene>
    <name evidence="2" type="ORF">EHT87_01155</name>
</gene>
<dbReference type="InterPro" id="IPR036514">
    <property type="entry name" value="SGNH_hydro_sf"/>
</dbReference>
<dbReference type="PANTHER" id="PTHR30383:SF5">
    <property type="entry name" value="SGNH HYDROLASE-TYPE ESTERASE DOMAIN-CONTAINING PROTEIN"/>
    <property type="match status" value="1"/>
</dbReference>
<dbReference type="SUPFAM" id="SSF52266">
    <property type="entry name" value="SGNH hydrolase"/>
    <property type="match status" value="1"/>
</dbReference>
<keyword evidence="3" id="KW-1185">Reference proteome</keyword>
<feature type="domain" description="SGNH hydrolase-type esterase" evidence="1">
    <location>
        <begin position="50"/>
        <end position="240"/>
    </location>
</feature>
<organism evidence="2 3">
    <name type="scientific">Larkinella knui</name>
    <dbReference type="NCBI Taxonomy" id="2025310"/>
    <lineage>
        <taxon>Bacteria</taxon>
        <taxon>Pseudomonadati</taxon>
        <taxon>Bacteroidota</taxon>
        <taxon>Cytophagia</taxon>
        <taxon>Cytophagales</taxon>
        <taxon>Spirosomataceae</taxon>
        <taxon>Larkinella</taxon>
    </lineage>
</organism>
<dbReference type="Gene3D" id="3.40.50.1110">
    <property type="entry name" value="SGNH hydrolase"/>
    <property type="match status" value="1"/>
</dbReference>
<evidence type="ECO:0000259" key="1">
    <source>
        <dbReference type="Pfam" id="PF13472"/>
    </source>
</evidence>
<dbReference type="EMBL" id="RQJP01000001">
    <property type="protein sequence ID" value="RRB16926.1"/>
    <property type="molecule type" value="Genomic_DNA"/>
</dbReference>
<dbReference type="Proteomes" id="UP000274271">
    <property type="component" value="Unassembled WGS sequence"/>
</dbReference>
<dbReference type="CDD" id="cd01834">
    <property type="entry name" value="SGNH_hydrolase_like_2"/>
    <property type="match status" value="1"/>
</dbReference>
<dbReference type="PANTHER" id="PTHR30383">
    <property type="entry name" value="THIOESTERASE 1/PROTEASE 1/LYSOPHOSPHOLIPASE L1"/>
    <property type="match status" value="1"/>
</dbReference>
<dbReference type="Pfam" id="PF13472">
    <property type="entry name" value="Lipase_GDSL_2"/>
    <property type="match status" value="1"/>
</dbReference>
<proteinExistence type="predicted"/>
<dbReference type="GO" id="GO:0004622">
    <property type="term" value="F:phosphatidylcholine lysophospholipase activity"/>
    <property type="evidence" value="ECO:0007669"/>
    <property type="project" value="TreeGrafter"/>
</dbReference>
<evidence type="ECO:0000313" key="3">
    <source>
        <dbReference type="Proteomes" id="UP000274271"/>
    </source>
</evidence>
<dbReference type="OrthoDB" id="9794725at2"/>
<reference evidence="2 3" key="1">
    <citation type="submission" date="2018-11" db="EMBL/GenBank/DDBJ databases">
        <authorList>
            <person name="Zhou Z."/>
            <person name="Wang G."/>
        </authorList>
    </citation>
    <scope>NUCLEOTIDE SEQUENCE [LARGE SCALE GENOMIC DNA]</scope>
    <source>
        <strain evidence="2 3">KCTC42998</strain>
    </source>
</reference>
<dbReference type="AlphaFoldDB" id="A0A3P1CUV8"/>
<accession>A0A3P1CUV8</accession>
<evidence type="ECO:0000313" key="2">
    <source>
        <dbReference type="EMBL" id="RRB16926.1"/>
    </source>
</evidence>
<dbReference type="InterPro" id="IPR051532">
    <property type="entry name" value="Ester_Hydrolysis_Enzymes"/>
</dbReference>
<protein>
    <submittedName>
        <fullName evidence="2">Lysophospholipase</fullName>
    </submittedName>
</protein>
<dbReference type="InterPro" id="IPR013830">
    <property type="entry name" value="SGNH_hydro"/>
</dbReference>
<comment type="caution">
    <text evidence="2">The sequence shown here is derived from an EMBL/GenBank/DDBJ whole genome shotgun (WGS) entry which is preliminary data.</text>
</comment>
<sequence>MKTKWSRRFFVSQSALTGLAVSAGIPSGNRVEDFVENRALEKDLIFLFQGDSITDGNRGRSTDPNHIMGHGYAFAIASRIGADFPDRNFAFYNRGISGNKVTDLQKRWQTDTLDLKPNVLSILIGINDTAASINKSDEAIPVDEFESRYRQLLTESKTQNPDTLFVLGLPFVYPVGKRQENWELWREGTRQRAERVRKLATEFDAVLVDYPAVFDKAIRKTPADYWIWDGIHPTVAAHELMAREWIQRVSSRLKFLKKY</sequence>